<evidence type="ECO:0000313" key="1">
    <source>
        <dbReference type="EMBL" id="RNA02325.1"/>
    </source>
</evidence>
<name>A0A3M7PU96_BRAPC</name>
<evidence type="ECO:0000313" key="2">
    <source>
        <dbReference type="Proteomes" id="UP000276133"/>
    </source>
</evidence>
<dbReference type="Proteomes" id="UP000276133">
    <property type="component" value="Unassembled WGS sequence"/>
</dbReference>
<dbReference type="AlphaFoldDB" id="A0A3M7PU96"/>
<reference evidence="1 2" key="1">
    <citation type="journal article" date="2018" name="Sci. Rep.">
        <title>Genomic signatures of local adaptation to the degree of environmental predictability in rotifers.</title>
        <authorList>
            <person name="Franch-Gras L."/>
            <person name="Hahn C."/>
            <person name="Garcia-Roger E.M."/>
            <person name="Carmona M.J."/>
            <person name="Serra M."/>
            <person name="Gomez A."/>
        </authorList>
    </citation>
    <scope>NUCLEOTIDE SEQUENCE [LARGE SCALE GENOMIC DNA]</scope>
    <source>
        <strain evidence="1">HYR1</strain>
    </source>
</reference>
<proteinExistence type="predicted"/>
<dbReference type="EMBL" id="REGN01008920">
    <property type="protein sequence ID" value="RNA02325.1"/>
    <property type="molecule type" value="Genomic_DNA"/>
</dbReference>
<sequence>MLYQAKVKQNQNSLPAKIYSPKIKYAECPFNLQNITVSLSFVVICYTDVSLTGYSKLLYRRYSEIVNDLNRSKSCAKTIIDRFNQKNSNDDLLRSERSNITTKKDGRQLVRLVKENITSPSRILAHIWKLSNGRKALDSLVIRRFLERKLEWKFAVRKPSDEIHIEKDNRKNRIQIRRTKSGNGTIGIWCCMSYYG</sequence>
<comment type="caution">
    <text evidence="1">The sequence shown here is derived from an EMBL/GenBank/DDBJ whole genome shotgun (WGS) entry which is preliminary data.</text>
</comment>
<keyword evidence="2" id="KW-1185">Reference proteome</keyword>
<protein>
    <submittedName>
        <fullName evidence="1">Uncharacterized protein</fullName>
    </submittedName>
</protein>
<accession>A0A3M7PU96</accession>
<gene>
    <name evidence="1" type="ORF">BpHYR1_042027</name>
</gene>
<dbReference type="OrthoDB" id="7700021at2759"/>
<organism evidence="1 2">
    <name type="scientific">Brachionus plicatilis</name>
    <name type="common">Marine rotifer</name>
    <name type="synonym">Brachionus muelleri</name>
    <dbReference type="NCBI Taxonomy" id="10195"/>
    <lineage>
        <taxon>Eukaryota</taxon>
        <taxon>Metazoa</taxon>
        <taxon>Spiralia</taxon>
        <taxon>Gnathifera</taxon>
        <taxon>Rotifera</taxon>
        <taxon>Eurotatoria</taxon>
        <taxon>Monogononta</taxon>
        <taxon>Pseudotrocha</taxon>
        <taxon>Ploima</taxon>
        <taxon>Brachionidae</taxon>
        <taxon>Brachionus</taxon>
    </lineage>
</organism>